<dbReference type="SUPFAM" id="SSF53474">
    <property type="entry name" value="alpha/beta-Hydrolases"/>
    <property type="match status" value="1"/>
</dbReference>
<protein>
    <recommendedName>
        <fullName evidence="3">Carboxylesterase type B domain-containing protein</fullName>
    </recommendedName>
</protein>
<proteinExistence type="inferred from homology"/>
<organism evidence="4 5">
    <name type="scientific">Halocaridina rubra</name>
    <name type="common">Hawaiian red shrimp</name>
    <dbReference type="NCBI Taxonomy" id="373956"/>
    <lineage>
        <taxon>Eukaryota</taxon>
        <taxon>Metazoa</taxon>
        <taxon>Ecdysozoa</taxon>
        <taxon>Arthropoda</taxon>
        <taxon>Crustacea</taxon>
        <taxon>Multicrustacea</taxon>
        <taxon>Malacostraca</taxon>
        <taxon>Eumalacostraca</taxon>
        <taxon>Eucarida</taxon>
        <taxon>Decapoda</taxon>
        <taxon>Pleocyemata</taxon>
        <taxon>Caridea</taxon>
        <taxon>Atyoidea</taxon>
        <taxon>Atyidae</taxon>
        <taxon>Halocaridina</taxon>
    </lineage>
</organism>
<evidence type="ECO:0000256" key="1">
    <source>
        <dbReference type="ARBA" id="ARBA00005964"/>
    </source>
</evidence>
<dbReference type="PANTHER" id="PTHR43903">
    <property type="entry name" value="NEUROLIGIN"/>
    <property type="match status" value="1"/>
</dbReference>
<dbReference type="InterPro" id="IPR029058">
    <property type="entry name" value="AB_hydrolase_fold"/>
</dbReference>
<dbReference type="AlphaFoldDB" id="A0AAN9AC33"/>
<evidence type="ECO:0000259" key="3">
    <source>
        <dbReference type="Pfam" id="PF00135"/>
    </source>
</evidence>
<accession>A0AAN9AC33</accession>
<gene>
    <name evidence="4" type="ORF">SK128_012689</name>
</gene>
<keyword evidence="5" id="KW-1185">Reference proteome</keyword>
<dbReference type="Gene3D" id="3.40.50.1820">
    <property type="entry name" value="alpha/beta hydrolase"/>
    <property type="match status" value="1"/>
</dbReference>
<dbReference type="InterPro" id="IPR051093">
    <property type="entry name" value="Neuroligin/BSAL"/>
</dbReference>
<comment type="similarity">
    <text evidence="1">Belongs to the type-B carboxylesterase/lipase family.</text>
</comment>
<sequence length="206" mass="23256">MPLLTSDRGGARTLDLTPQSRRRYRLSLFSHFYLRYFLGLWWDLDLIHNSLFFIVKVALNGELPSSATRGTCPVGVFSPSHRCFIRLFHRAILQSGTAICPWSIAEGHRDIAMKIGHKLSCNGLDSLTDTDKSMHLLTCLQNASINDLVRVPEDFIVFLHLPIVMAPRIDGIFLPDHPARLLKEGNYNKINMISGITRDETGAIVR</sequence>
<feature type="non-terminal residue" evidence="4">
    <location>
        <position position="206"/>
    </location>
</feature>
<evidence type="ECO:0000256" key="2">
    <source>
        <dbReference type="ARBA" id="ARBA00023180"/>
    </source>
</evidence>
<keyword evidence="2" id="KW-0325">Glycoprotein</keyword>
<dbReference type="Pfam" id="PF00135">
    <property type="entry name" value="COesterase"/>
    <property type="match status" value="1"/>
</dbReference>
<name>A0AAN9AC33_HALRR</name>
<dbReference type="Proteomes" id="UP001381693">
    <property type="component" value="Unassembled WGS sequence"/>
</dbReference>
<feature type="domain" description="Carboxylesterase type B" evidence="3">
    <location>
        <begin position="78"/>
        <end position="204"/>
    </location>
</feature>
<dbReference type="EMBL" id="JAXCGZ010006092">
    <property type="protein sequence ID" value="KAK7080155.1"/>
    <property type="molecule type" value="Genomic_DNA"/>
</dbReference>
<evidence type="ECO:0000313" key="4">
    <source>
        <dbReference type="EMBL" id="KAK7080155.1"/>
    </source>
</evidence>
<evidence type="ECO:0000313" key="5">
    <source>
        <dbReference type="Proteomes" id="UP001381693"/>
    </source>
</evidence>
<reference evidence="4 5" key="1">
    <citation type="submission" date="2023-11" db="EMBL/GenBank/DDBJ databases">
        <title>Halocaridina rubra genome assembly.</title>
        <authorList>
            <person name="Smith C."/>
        </authorList>
    </citation>
    <scope>NUCLEOTIDE SEQUENCE [LARGE SCALE GENOMIC DNA]</scope>
    <source>
        <strain evidence="4">EP-1</strain>
        <tissue evidence="4">Whole</tissue>
    </source>
</reference>
<comment type="caution">
    <text evidence="4">The sequence shown here is derived from an EMBL/GenBank/DDBJ whole genome shotgun (WGS) entry which is preliminary data.</text>
</comment>
<dbReference type="InterPro" id="IPR002018">
    <property type="entry name" value="CarbesteraseB"/>
</dbReference>